<dbReference type="InterPro" id="IPR046342">
    <property type="entry name" value="CBS_dom_sf"/>
</dbReference>
<feature type="domain" description="CBS" evidence="3">
    <location>
        <begin position="101"/>
        <end position="153"/>
    </location>
</feature>
<evidence type="ECO:0000256" key="2">
    <source>
        <dbReference type="PROSITE-ProRule" id="PRU00703"/>
    </source>
</evidence>
<dbReference type="Gene3D" id="3.10.580.10">
    <property type="entry name" value="CBS-domain"/>
    <property type="match status" value="2"/>
</dbReference>
<dbReference type="STRING" id="29539.SAMN02745716_1308"/>
<dbReference type="PROSITE" id="PS51371">
    <property type="entry name" value="CBS"/>
    <property type="match status" value="2"/>
</dbReference>
<accession>A0A1H6FUB7</accession>
<evidence type="ECO:0000259" key="3">
    <source>
        <dbReference type="PROSITE" id="PS51371"/>
    </source>
</evidence>
<gene>
    <name evidence="4" type="ORF">SAMN02745716_1308</name>
</gene>
<dbReference type="PANTHER" id="PTHR48108">
    <property type="entry name" value="CBS DOMAIN-CONTAINING PROTEIN CBSX2, CHLOROPLASTIC"/>
    <property type="match status" value="1"/>
</dbReference>
<reference evidence="5" key="1">
    <citation type="submission" date="2016-10" db="EMBL/GenBank/DDBJ databases">
        <authorList>
            <person name="Varghese N."/>
            <person name="Submissions S."/>
        </authorList>
    </citation>
    <scope>NUCLEOTIDE SEQUENCE [LARGE SCALE GENOMIC DNA]</scope>
    <source>
        <strain evidence="5">ATCC 35263</strain>
    </source>
</reference>
<dbReference type="Pfam" id="PF00571">
    <property type="entry name" value="CBS"/>
    <property type="match status" value="2"/>
</dbReference>
<dbReference type="PANTHER" id="PTHR48108:SF6">
    <property type="entry name" value="CBS DOMAIN-CONTAINING PROTEIN CBSX1, CHLOROPLASTIC"/>
    <property type="match status" value="1"/>
</dbReference>
<dbReference type="Proteomes" id="UP000222056">
    <property type="component" value="Unassembled WGS sequence"/>
</dbReference>
<feature type="domain" description="CBS" evidence="3">
    <location>
        <begin position="9"/>
        <end position="66"/>
    </location>
</feature>
<sequence length="153" mass="16866">MSKVVADVMDREPVAVRPDTPVTEVIRTLREHELQGVPVVDDEGRVVGIITESDLVIPDPQGDLHLPHFVELFGGVIFLEPLKRFEEKLRKAFAQTASDLMTPNPDTVRPDTPVEEAARLIHRTGHNRLPVVDSDGRLVGVVTRVDLLGALVS</sequence>
<dbReference type="AlphaFoldDB" id="A0A1H6FUB7"/>
<dbReference type="InterPro" id="IPR000644">
    <property type="entry name" value="CBS_dom"/>
</dbReference>
<dbReference type="InterPro" id="IPR051462">
    <property type="entry name" value="CBS_domain-containing"/>
</dbReference>
<dbReference type="EMBL" id="FNWJ01000002">
    <property type="protein sequence ID" value="SEH13768.1"/>
    <property type="molecule type" value="Genomic_DNA"/>
</dbReference>
<evidence type="ECO:0000313" key="4">
    <source>
        <dbReference type="EMBL" id="SEH13768.1"/>
    </source>
</evidence>
<dbReference type="RefSeq" id="WP_177169392.1">
    <property type="nucleotide sequence ID" value="NZ_FNWJ01000002.1"/>
</dbReference>
<keyword evidence="1" id="KW-0677">Repeat</keyword>
<keyword evidence="2" id="KW-0129">CBS domain</keyword>
<keyword evidence="5" id="KW-1185">Reference proteome</keyword>
<evidence type="ECO:0000313" key="5">
    <source>
        <dbReference type="Proteomes" id="UP000222056"/>
    </source>
</evidence>
<dbReference type="SUPFAM" id="SSF54631">
    <property type="entry name" value="CBS-domain pair"/>
    <property type="match status" value="1"/>
</dbReference>
<organism evidence="4 5">
    <name type="scientific">Thermoleophilum album</name>
    <dbReference type="NCBI Taxonomy" id="29539"/>
    <lineage>
        <taxon>Bacteria</taxon>
        <taxon>Bacillati</taxon>
        <taxon>Actinomycetota</taxon>
        <taxon>Thermoleophilia</taxon>
        <taxon>Thermoleophilales</taxon>
        <taxon>Thermoleophilaceae</taxon>
        <taxon>Thermoleophilum</taxon>
    </lineage>
</organism>
<dbReference type="SMART" id="SM00116">
    <property type="entry name" value="CBS"/>
    <property type="match status" value="2"/>
</dbReference>
<name>A0A1H6FUB7_THEAL</name>
<evidence type="ECO:0000256" key="1">
    <source>
        <dbReference type="ARBA" id="ARBA00022737"/>
    </source>
</evidence>
<protein>
    <submittedName>
        <fullName evidence="4">CBS domain-containing protein</fullName>
    </submittedName>
</protein>
<dbReference type="CDD" id="cd04586">
    <property type="entry name" value="CBS_pair_BON_assoc"/>
    <property type="match status" value="1"/>
</dbReference>
<proteinExistence type="predicted"/>